<accession>A0AAW0MNM6</accession>
<dbReference type="PANTHER" id="PTHR11505">
    <property type="entry name" value="L1 TRANSPOSABLE ELEMENT-RELATED"/>
    <property type="match status" value="1"/>
</dbReference>
<dbReference type="InterPro" id="IPR042566">
    <property type="entry name" value="L1_C"/>
</dbReference>
<feature type="region of interest" description="Disordered" evidence="2">
    <location>
        <begin position="1"/>
        <end position="34"/>
    </location>
</feature>
<name>A0AAW0MNM6_9GOBI</name>
<dbReference type="EMBL" id="JBBPFD010000022">
    <property type="protein sequence ID" value="KAK7881680.1"/>
    <property type="molecule type" value="Genomic_DNA"/>
</dbReference>
<evidence type="ECO:0000256" key="2">
    <source>
        <dbReference type="SAM" id="MobiDB-lite"/>
    </source>
</evidence>
<keyword evidence="4" id="KW-1185">Reference proteome</keyword>
<dbReference type="Gene3D" id="1.20.5.340">
    <property type="match status" value="1"/>
</dbReference>
<protein>
    <recommendedName>
        <fullName evidence="5">LINE-1 type transposase domain-containing 1</fullName>
    </recommendedName>
</protein>
<reference evidence="4" key="1">
    <citation type="submission" date="2024-04" db="EMBL/GenBank/DDBJ databases">
        <title>Salinicola lusitanus LLJ914,a marine bacterium isolated from the Okinawa Trough.</title>
        <authorList>
            <person name="Li J."/>
        </authorList>
    </citation>
    <scope>NUCLEOTIDE SEQUENCE [LARGE SCALE GENOMIC DNA]</scope>
</reference>
<gene>
    <name evidence="3" type="ORF">WMY93_030089</name>
</gene>
<feature type="compositionally biased region" description="Low complexity" evidence="2">
    <location>
        <begin position="25"/>
        <end position="34"/>
    </location>
</feature>
<dbReference type="InterPro" id="IPR004244">
    <property type="entry name" value="Transposase_22"/>
</dbReference>
<feature type="coiled-coil region" evidence="1">
    <location>
        <begin position="69"/>
        <end position="131"/>
    </location>
</feature>
<proteinExistence type="predicted"/>
<dbReference type="AlphaFoldDB" id="A0AAW0MNM6"/>
<evidence type="ECO:0000313" key="3">
    <source>
        <dbReference type="EMBL" id="KAK7881680.1"/>
    </source>
</evidence>
<organism evidence="3 4">
    <name type="scientific">Mugilogobius chulae</name>
    <name type="common">yellowstripe goby</name>
    <dbReference type="NCBI Taxonomy" id="88201"/>
    <lineage>
        <taxon>Eukaryota</taxon>
        <taxon>Metazoa</taxon>
        <taxon>Chordata</taxon>
        <taxon>Craniata</taxon>
        <taxon>Vertebrata</taxon>
        <taxon>Euteleostomi</taxon>
        <taxon>Actinopterygii</taxon>
        <taxon>Neopterygii</taxon>
        <taxon>Teleostei</taxon>
        <taxon>Neoteleostei</taxon>
        <taxon>Acanthomorphata</taxon>
        <taxon>Gobiaria</taxon>
        <taxon>Gobiiformes</taxon>
        <taxon>Gobioidei</taxon>
        <taxon>Gobiidae</taxon>
        <taxon>Gobionellinae</taxon>
        <taxon>Mugilogobius</taxon>
    </lineage>
</organism>
<evidence type="ECO:0000313" key="4">
    <source>
        <dbReference type="Proteomes" id="UP001460270"/>
    </source>
</evidence>
<evidence type="ECO:0008006" key="5">
    <source>
        <dbReference type="Google" id="ProtNLM"/>
    </source>
</evidence>
<comment type="caution">
    <text evidence="3">The sequence shown here is derived from an EMBL/GenBank/DDBJ whole genome shotgun (WGS) entry which is preliminary data.</text>
</comment>
<sequence length="290" mass="32598">MSKIKKNPGKKVTTNEENQDAQPEANSDATANAAASADLEPSIVQALDKVTHNLTKVFEAQIATVLGAIREQTSDIQAISTRIDVAEERIAGVETLANSSEAKLASMEKQIKSMQEHIEDLENRNRRSNVRILGVPEGREGSDPVKFFETWIPRHLQLDAEAGRMKLDWARRAPPSGPYTKQRPRPLMVRFHHLTDKCRVMDAARRLGPRQREDDTQENISFFNDYSADVIRRRKAFDNVKAQLRKFNVSYALLYPATLRVSVDGQQKRFGSPGEAAVFVSTLAQRSDIE</sequence>
<dbReference type="Proteomes" id="UP001460270">
    <property type="component" value="Unassembled WGS sequence"/>
</dbReference>
<keyword evidence="1" id="KW-0175">Coiled coil</keyword>
<dbReference type="Gene3D" id="3.30.70.1820">
    <property type="entry name" value="L1 transposable element, RRM domain"/>
    <property type="match status" value="1"/>
</dbReference>
<evidence type="ECO:0000256" key="1">
    <source>
        <dbReference type="SAM" id="Coils"/>
    </source>
</evidence>
<dbReference type="Gene3D" id="3.30.250.20">
    <property type="entry name" value="L1 transposable element, C-terminal domain"/>
    <property type="match status" value="1"/>
</dbReference>